<protein>
    <submittedName>
        <fullName evidence="1">Uncharacterized protein</fullName>
    </submittedName>
</protein>
<proteinExistence type="predicted"/>
<comment type="caution">
    <text evidence="1">The sequence shown here is derived from an EMBL/GenBank/DDBJ whole genome shotgun (WGS) entry which is preliminary data.</text>
</comment>
<reference evidence="1 2" key="2">
    <citation type="journal article" date="2022" name="Mol. Biol. Evol.">
        <title>Comparative Genomics Reveals Insights into the Divergent Evolution of Astigmatic Mites and Household Pest Adaptations.</title>
        <authorList>
            <person name="Xiong Q."/>
            <person name="Wan A.T."/>
            <person name="Liu X."/>
            <person name="Fung C.S."/>
            <person name="Xiao X."/>
            <person name="Malainual N."/>
            <person name="Hou J."/>
            <person name="Wang L."/>
            <person name="Wang M."/>
            <person name="Yang K.Y."/>
            <person name="Cui Y."/>
            <person name="Leung E.L."/>
            <person name="Nong W."/>
            <person name="Shin S.K."/>
            <person name="Au S.W."/>
            <person name="Jeong K.Y."/>
            <person name="Chew F.T."/>
            <person name="Hui J.H."/>
            <person name="Leung T.F."/>
            <person name="Tungtrongchitr A."/>
            <person name="Zhong N."/>
            <person name="Liu Z."/>
            <person name="Tsui S.K."/>
        </authorList>
    </citation>
    <scope>NUCLEOTIDE SEQUENCE [LARGE SCALE GENOMIC DNA]</scope>
    <source>
        <strain evidence="1">Derp</strain>
    </source>
</reference>
<evidence type="ECO:0000313" key="2">
    <source>
        <dbReference type="Proteomes" id="UP000887458"/>
    </source>
</evidence>
<gene>
    <name evidence="1" type="ORF">DERP_011865</name>
</gene>
<reference evidence="1 2" key="1">
    <citation type="journal article" date="2018" name="J. Allergy Clin. Immunol.">
        <title>High-quality assembly of Dermatophagoides pteronyssinus genome and transcriptome reveals a wide range of novel allergens.</title>
        <authorList>
            <person name="Liu X.Y."/>
            <person name="Yang K.Y."/>
            <person name="Wang M.Q."/>
            <person name="Kwok J.S."/>
            <person name="Zeng X."/>
            <person name="Yang Z."/>
            <person name="Xiao X.J."/>
            <person name="Lau C.P."/>
            <person name="Li Y."/>
            <person name="Huang Z.M."/>
            <person name="Ba J.G."/>
            <person name="Yim A.K."/>
            <person name="Ouyang C.Y."/>
            <person name="Ngai S.M."/>
            <person name="Chan T.F."/>
            <person name="Leung E.L."/>
            <person name="Liu L."/>
            <person name="Liu Z.G."/>
            <person name="Tsui S.K."/>
        </authorList>
    </citation>
    <scope>NUCLEOTIDE SEQUENCE [LARGE SCALE GENOMIC DNA]</scope>
    <source>
        <strain evidence="1">Derp</strain>
    </source>
</reference>
<dbReference type="EMBL" id="NJHN03000023">
    <property type="protein sequence ID" value="KAH9425137.1"/>
    <property type="molecule type" value="Genomic_DNA"/>
</dbReference>
<evidence type="ECO:0000313" key="1">
    <source>
        <dbReference type="EMBL" id="KAH9425137.1"/>
    </source>
</evidence>
<name>A0ABQ8JRA1_DERPT</name>
<accession>A0ABQ8JRA1</accession>
<keyword evidence="2" id="KW-1185">Reference proteome</keyword>
<sequence>MNCVNWIERYIPDANDPSVPPIAPVTDNPNELNAAELAEFCFGLRFLFIKSSTTTAKNIY</sequence>
<dbReference type="Proteomes" id="UP000887458">
    <property type="component" value="Unassembled WGS sequence"/>
</dbReference>
<organism evidence="1 2">
    <name type="scientific">Dermatophagoides pteronyssinus</name>
    <name type="common">European house dust mite</name>
    <dbReference type="NCBI Taxonomy" id="6956"/>
    <lineage>
        <taxon>Eukaryota</taxon>
        <taxon>Metazoa</taxon>
        <taxon>Ecdysozoa</taxon>
        <taxon>Arthropoda</taxon>
        <taxon>Chelicerata</taxon>
        <taxon>Arachnida</taxon>
        <taxon>Acari</taxon>
        <taxon>Acariformes</taxon>
        <taxon>Sarcoptiformes</taxon>
        <taxon>Astigmata</taxon>
        <taxon>Psoroptidia</taxon>
        <taxon>Analgoidea</taxon>
        <taxon>Pyroglyphidae</taxon>
        <taxon>Dermatophagoidinae</taxon>
        <taxon>Dermatophagoides</taxon>
    </lineage>
</organism>